<comment type="caution">
    <text evidence="4">The sequence shown here is derived from an EMBL/GenBank/DDBJ whole genome shotgun (WGS) entry which is preliminary data.</text>
</comment>
<name>A0A561VIW9_ACTTI</name>
<evidence type="ECO:0000256" key="1">
    <source>
        <dbReference type="ARBA" id="ARBA00009013"/>
    </source>
</evidence>
<dbReference type="PANTHER" id="PTHR33495">
    <property type="entry name" value="ANTI-SIGMA FACTOR ANTAGONIST TM_1081-RELATED-RELATED"/>
    <property type="match status" value="1"/>
</dbReference>
<dbReference type="InterPro" id="IPR002645">
    <property type="entry name" value="STAS_dom"/>
</dbReference>
<sequence>MTGLPLWQSRIAEQGDTSTVTLAGELDLAAADELREMLTARIDRPDVRIVVVDIAAVDFLDSAALGALLLAYRHAADNDCEFVVTGAARGVRRLMEIAGVHGILAGTEPVPGD</sequence>
<dbReference type="GO" id="GO:0043856">
    <property type="term" value="F:anti-sigma factor antagonist activity"/>
    <property type="evidence" value="ECO:0007669"/>
    <property type="project" value="InterPro"/>
</dbReference>
<dbReference type="CDD" id="cd07043">
    <property type="entry name" value="STAS_anti-anti-sigma_factors"/>
    <property type="match status" value="1"/>
</dbReference>
<keyword evidence="5" id="KW-1185">Reference proteome</keyword>
<comment type="similarity">
    <text evidence="1 2">Belongs to the anti-sigma-factor antagonist family.</text>
</comment>
<dbReference type="InterPro" id="IPR003658">
    <property type="entry name" value="Anti-sigma_ant"/>
</dbReference>
<evidence type="ECO:0000256" key="2">
    <source>
        <dbReference type="RuleBase" id="RU003749"/>
    </source>
</evidence>
<evidence type="ECO:0000313" key="4">
    <source>
        <dbReference type="EMBL" id="TWG11549.1"/>
    </source>
</evidence>
<reference evidence="4 5" key="1">
    <citation type="submission" date="2019-06" db="EMBL/GenBank/DDBJ databases">
        <title>Sequencing the genomes of 1000 actinobacteria strains.</title>
        <authorList>
            <person name="Klenk H.-P."/>
        </authorList>
    </citation>
    <scope>NUCLEOTIDE SEQUENCE [LARGE SCALE GENOMIC DNA]</scope>
    <source>
        <strain evidence="4 5">DSM 43866</strain>
    </source>
</reference>
<gene>
    <name evidence="4" type="ORF">FHX34_106279</name>
</gene>
<dbReference type="Gene3D" id="3.30.750.24">
    <property type="entry name" value="STAS domain"/>
    <property type="match status" value="1"/>
</dbReference>
<dbReference type="InterPro" id="IPR036513">
    <property type="entry name" value="STAS_dom_sf"/>
</dbReference>
<protein>
    <recommendedName>
        <fullName evidence="2">Anti-sigma factor antagonist</fullName>
    </recommendedName>
</protein>
<dbReference type="NCBIfam" id="TIGR00377">
    <property type="entry name" value="ant_ant_sig"/>
    <property type="match status" value="1"/>
</dbReference>
<dbReference type="EMBL" id="VIWY01000006">
    <property type="protein sequence ID" value="TWG11549.1"/>
    <property type="molecule type" value="Genomic_DNA"/>
</dbReference>
<evidence type="ECO:0000313" key="5">
    <source>
        <dbReference type="Proteomes" id="UP000320239"/>
    </source>
</evidence>
<dbReference type="Proteomes" id="UP000320239">
    <property type="component" value="Unassembled WGS sequence"/>
</dbReference>
<proteinExistence type="inferred from homology"/>
<organism evidence="4 5">
    <name type="scientific">Actinoplanes teichomyceticus</name>
    <dbReference type="NCBI Taxonomy" id="1867"/>
    <lineage>
        <taxon>Bacteria</taxon>
        <taxon>Bacillati</taxon>
        <taxon>Actinomycetota</taxon>
        <taxon>Actinomycetes</taxon>
        <taxon>Micromonosporales</taxon>
        <taxon>Micromonosporaceae</taxon>
        <taxon>Actinoplanes</taxon>
    </lineage>
</organism>
<dbReference type="AlphaFoldDB" id="A0A561VIW9"/>
<dbReference type="RefSeq" id="WP_164465945.1">
    <property type="nucleotide sequence ID" value="NZ_BOMX01000141.1"/>
</dbReference>
<feature type="domain" description="STAS" evidence="3">
    <location>
        <begin position="7"/>
        <end position="113"/>
    </location>
</feature>
<evidence type="ECO:0000259" key="3">
    <source>
        <dbReference type="PROSITE" id="PS50801"/>
    </source>
</evidence>
<dbReference type="Pfam" id="PF01740">
    <property type="entry name" value="STAS"/>
    <property type="match status" value="1"/>
</dbReference>
<dbReference type="PROSITE" id="PS50801">
    <property type="entry name" value="STAS"/>
    <property type="match status" value="1"/>
</dbReference>
<accession>A0A561VIW9</accession>
<dbReference type="SUPFAM" id="SSF52091">
    <property type="entry name" value="SpoIIaa-like"/>
    <property type="match status" value="1"/>
</dbReference>